<dbReference type="GeneID" id="42364908"/>
<proteinExistence type="predicted"/>
<evidence type="ECO:0000313" key="3">
    <source>
        <dbReference type="Proteomes" id="UP000377803"/>
    </source>
</evidence>
<sequence>MKLEVRDGAVEDLKEMDEQVQRQIRTKMEELRESPLGENTSLMSKQGLEIFRLKLKDDELDHRVFFKLDGRKVVVLGVEHRDDAYTQKSIQRIKARV</sequence>
<dbReference type="KEGG" id="ncon:LC1Nh_0523"/>
<accession>A0A5Q0UFM8</accession>
<organism evidence="2 3">
    <name type="scientific">Candidatus Nanohalobium constans</name>
    <dbReference type="NCBI Taxonomy" id="2565781"/>
    <lineage>
        <taxon>Archaea</taxon>
        <taxon>Candidatus Nanohalarchaeota</taxon>
        <taxon>Candidatus Nanohalobia</taxon>
        <taxon>Candidatus Nanohalobiales</taxon>
        <taxon>Candidatus Nanohalobiaceae</taxon>
        <taxon>Candidatus Nanohalobium</taxon>
    </lineage>
</organism>
<evidence type="ECO:0000313" key="2">
    <source>
        <dbReference type="EMBL" id="QGA80422.1"/>
    </source>
</evidence>
<dbReference type="OrthoDB" id="371788at2157"/>
<reference evidence="3" key="1">
    <citation type="submission" date="2019-05" db="EMBL/GenBank/DDBJ databases">
        <title>Candidatus Nanohalobium constans, a novel model system to study the DPANN nano-sized archaea: genomic and physiological characterization of a nanoarchaeon co-cultured with its chitinotrophic host.</title>
        <authorList>
            <person name="La Cono V."/>
            <person name="Arcadi E."/>
            <person name="Crisafi F."/>
            <person name="Denaro R."/>
            <person name="La Spada G."/>
            <person name="Messina E."/>
            <person name="Smedile F."/>
            <person name="Toshchakov S.V."/>
            <person name="Shevchenko M.A."/>
            <person name="Golyshin P.N."/>
            <person name="Golyshina O.V."/>
            <person name="Ferrer M."/>
            <person name="Rohde M."/>
            <person name="Mushegian A."/>
            <person name="Sorokin D.Y."/>
            <person name="Giuliano L."/>
            <person name="Yakimov M.M."/>
        </authorList>
    </citation>
    <scope>NUCLEOTIDE SEQUENCE [LARGE SCALE GENOMIC DNA]</scope>
    <source>
        <strain evidence="3">LC1Nh</strain>
    </source>
</reference>
<dbReference type="RefSeq" id="WP_153550162.1">
    <property type="nucleotide sequence ID" value="NZ_CP040089.1"/>
</dbReference>
<dbReference type="Pfam" id="PF05016">
    <property type="entry name" value="ParE_toxin"/>
    <property type="match status" value="1"/>
</dbReference>
<dbReference type="AlphaFoldDB" id="A0A5Q0UFM8"/>
<evidence type="ECO:0000256" key="1">
    <source>
        <dbReference type="ARBA" id="ARBA00022649"/>
    </source>
</evidence>
<dbReference type="EMBL" id="CP040089">
    <property type="protein sequence ID" value="QGA80422.1"/>
    <property type="molecule type" value="Genomic_DNA"/>
</dbReference>
<dbReference type="InterPro" id="IPR035093">
    <property type="entry name" value="RelE/ParE_toxin_dom_sf"/>
</dbReference>
<keyword evidence="3" id="KW-1185">Reference proteome</keyword>
<gene>
    <name evidence="2" type="primary">relE2</name>
    <name evidence="2" type="ORF">LC1Nh_0523</name>
</gene>
<keyword evidence="1" id="KW-1277">Toxin-antitoxin system</keyword>
<dbReference type="SUPFAM" id="SSF143011">
    <property type="entry name" value="RelE-like"/>
    <property type="match status" value="1"/>
</dbReference>
<protein>
    <submittedName>
        <fullName evidence="2">mRNA interferase RelE/StbE</fullName>
    </submittedName>
</protein>
<dbReference type="Proteomes" id="UP000377803">
    <property type="component" value="Chromosome"/>
</dbReference>
<dbReference type="InterPro" id="IPR007712">
    <property type="entry name" value="RelE/ParE_toxin"/>
</dbReference>
<name>A0A5Q0UFM8_9ARCH</name>
<dbReference type="Gene3D" id="3.30.2310.20">
    <property type="entry name" value="RelE-like"/>
    <property type="match status" value="1"/>
</dbReference>